<dbReference type="PANTHER" id="PTHR42879">
    <property type="entry name" value="3-OXOACYL-(ACYL-CARRIER-PROTEIN) REDUCTASE"/>
    <property type="match status" value="1"/>
</dbReference>
<sequence length="261" mass="26769">MVTQTLEGRHALVTGAGSGIGAAIAMTLAKAGAKVTLAGRRRQPLEDVAAAIGGNFLVLDGFDVTQPDAIAKGMETARAIFGPVSILVNNAGEAPSASFEKTTLDMWSHVLSVDLTGVFNVTQATLADLKTHGAGARIINIASTAGLTGYAYVSAYCAAKHGVIGMTRALALELAKKGVTVNAVCPGFTDTPIIQRSLETIMEKTGRSRDHALAEFTKSNPQGRLIQPQEVADTVLWLASPGAGSITGQAIAVAGGEIMAG</sequence>
<dbReference type="RefSeq" id="WP_045229171.1">
    <property type="nucleotide sequence ID" value="NZ_BBJU01000007.1"/>
</dbReference>
<proteinExistence type="inferred from homology"/>
<dbReference type="Pfam" id="PF00106">
    <property type="entry name" value="adh_short"/>
    <property type="match status" value="1"/>
</dbReference>
<dbReference type="GO" id="GO:0016491">
    <property type="term" value="F:oxidoreductase activity"/>
    <property type="evidence" value="ECO:0007669"/>
    <property type="project" value="UniProtKB-KW"/>
</dbReference>
<organism evidence="5 6">
    <name type="scientific">Agrobacterium rubi TR3 = NBRC 13261</name>
    <dbReference type="NCBI Taxonomy" id="1368415"/>
    <lineage>
        <taxon>Bacteria</taxon>
        <taxon>Pseudomonadati</taxon>
        <taxon>Pseudomonadota</taxon>
        <taxon>Alphaproteobacteria</taxon>
        <taxon>Hyphomicrobiales</taxon>
        <taxon>Rhizobiaceae</taxon>
        <taxon>Rhizobium/Agrobacterium group</taxon>
        <taxon>Agrobacterium</taxon>
    </lineage>
</organism>
<evidence type="ECO:0000259" key="4">
    <source>
        <dbReference type="SMART" id="SM00822"/>
    </source>
</evidence>
<dbReference type="EMBL" id="BBJU01000007">
    <property type="protein sequence ID" value="GAK69579.1"/>
    <property type="molecule type" value="Genomic_DNA"/>
</dbReference>
<name>A0A081CSD3_9HYPH</name>
<dbReference type="SMART" id="SM00822">
    <property type="entry name" value="PKS_KR"/>
    <property type="match status" value="1"/>
</dbReference>
<dbReference type="InterPro" id="IPR050259">
    <property type="entry name" value="SDR"/>
</dbReference>
<dbReference type="InterPro" id="IPR020904">
    <property type="entry name" value="Sc_DH/Rdtase_CS"/>
</dbReference>
<dbReference type="OrthoDB" id="9804774at2"/>
<keyword evidence="2" id="KW-0560">Oxidoreductase</keyword>
<protein>
    <submittedName>
        <fullName evidence="5">3-hydroxybutyrate dehydrogenase</fullName>
    </submittedName>
</protein>
<dbReference type="AlphaFoldDB" id="A0A081CSD3"/>
<dbReference type="PRINTS" id="PR00081">
    <property type="entry name" value="GDHRDH"/>
</dbReference>
<dbReference type="GO" id="GO:0032787">
    <property type="term" value="P:monocarboxylic acid metabolic process"/>
    <property type="evidence" value="ECO:0007669"/>
    <property type="project" value="UniProtKB-ARBA"/>
</dbReference>
<dbReference type="PROSITE" id="PS00061">
    <property type="entry name" value="ADH_SHORT"/>
    <property type="match status" value="1"/>
</dbReference>
<dbReference type="InterPro" id="IPR036291">
    <property type="entry name" value="NAD(P)-bd_dom_sf"/>
</dbReference>
<dbReference type="Proteomes" id="UP000028701">
    <property type="component" value="Unassembled WGS sequence"/>
</dbReference>
<dbReference type="SUPFAM" id="SSF51735">
    <property type="entry name" value="NAD(P)-binding Rossmann-fold domains"/>
    <property type="match status" value="1"/>
</dbReference>
<evidence type="ECO:0000256" key="2">
    <source>
        <dbReference type="ARBA" id="ARBA00023002"/>
    </source>
</evidence>
<evidence type="ECO:0000256" key="3">
    <source>
        <dbReference type="RuleBase" id="RU000363"/>
    </source>
</evidence>
<evidence type="ECO:0000313" key="6">
    <source>
        <dbReference type="Proteomes" id="UP000028701"/>
    </source>
</evidence>
<dbReference type="InterPro" id="IPR002347">
    <property type="entry name" value="SDR_fam"/>
</dbReference>
<dbReference type="eggNOG" id="COG1028">
    <property type="taxonomic scope" value="Bacteria"/>
</dbReference>
<dbReference type="PRINTS" id="PR00080">
    <property type="entry name" value="SDRFAMILY"/>
</dbReference>
<dbReference type="PANTHER" id="PTHR42879:SF2">
    <property type="entry name" value="3-OXOACYL-[ACYL-CARRIER-PROTEIN] REDUCTASE FABG"/>
    <property type="match status" value="1"/>
</dbReference>
<dbReference type="InterPro" id="IPR057326">
    <property type="entry name" value="KR_dom"/>
</dbReference>
<dbReference type="Gene3D" id="3.40.50.720">
    <property type="entry name" value="NAD(P)-binding Rossmann-like Domain"/>
    <property type="match status" value="1"/>
</dbReference>
<evidence type="ECO:0000313" key="5">
    <source>
        <dbReference type="EMBL" id="GAK69579.1"/>
    </source>
</evidence>
<evidence type="ECO:0000256" key="1">
    <source>
        <dbReference type="ARBA" id="ARBA00006484"/>
    </source>
</evidence>
<gene>
    <name evidence="5" type="primary">bdhA</name>
    <name evidence="5" type="ORF">RRU01S_07_01040</name>
</gene>
<comment type="similarity">
    <text evidence="1 3">Belongs to the short-chain dehydrogenases/reductases (SDR) family.</text>
</comment>
<accession>A0A081CSD3</accession>
<reference evidence="5 6" key="1">
    <citation type="submission" date="2014-08" db="EMBL/GenBank/DDBJ databases">
        <title>Whole genome shotgun sequence of Rhizobium rubi NBRC 13261.</title>
        <authorList>
            <person name="Katano-Makiyama Y."/>
            <person name="Hosoyama A."/>
            <person name="Hashimoto M."/>
            <person name="Hosoyama Y."/>
            <person name="Noguchi M."/>
            <person name="Tsuchikane K."/>
            <person name="Uohara A."/>
            <person name="Ohji S."/>
            <person name="Ichikawa N."/>
            <person name="Kimura A."/>
            <person name="Yamazoe A."/>
            <person name="Fujita N."/>
        </authorList>
    </citation>
    <scope>NUCLEOTIDE SEQUENCE [LARGE SCALE GENOMIC DNA]</scope>
    <source>
        <strain evidence="5 6">NBRC 13261</strain>
    </source>
</reference>
<comment type="caution">
    <text evidence="5">The sequence shown here is derived from an EMBL/GenBank/DDBJ whole genome shotgun (WGS) entry which is preliminary data.</text>
</comment>
<feature type="domain" description="Ketoreductase" evidence="4">
    <location>
        <begin position="9"/>
        <end position="191"/>
    </location>
</feature>
<dbReference type="FunFam" id="3.40.50.720:FF:000084">
    <property type="entry name" value="Short-chain dehydrogenase reductase"/>
    <property type="match status" value="1"/>
</dbReference>